<dbReference type="PANTHER" id="PTHR10039">
    <property type="entry name" value="AMELOGENIN"/>
    <property type="match status" value="1"/>
</dbReference>
<feature type="domain" description="Nephrocystin 3-like N-terminal" evidence="2">
    <location>
        <begin position="1"/>
        <end position="112"/>
    </location>
</feature>
<dbReference type="Gene3D" id="3.40.50.300">
    <property type="entry name" value="P-loop containing nucleotide triphosphate hydrolases"/>
    <property type="match status" value="1"/>
</dbReference>
<dbReference type="InterPro" id="IPR027417">
    <property type="entry name" value="P-loop_NTPase"/>
</dbReference>
<dbReference type="SUPFAM" id="SSF52540">
    <property type="entry name" value="P-loop containing nucleoside triphosphate hydrolases"/>
    <property type="match status" value="1"/>
</dbReference>
<dbReference type="PANTHER" id="PTHR10039:SF16">
    <property type="entry name" value="GPI INOSITOL-DEACYLASE"/>
    <property type="match status" value="1"/>
</dbReference>
<protein>
    <recommendedName>
        <fullName evidence="2">Nephrocystin 3-like N-terminal domain-containing protein</fullName>
    </recommendedName>
</protein>
<dbReference type="InterPro" id="IPR056884">
    <property type="entry name" value="NPHP3-like_N"/>
</dbReference>
<evidence type="ECO:0000256" key="1">
    <source>
        <dbReference type="ARBA" id="ARBA00022737"/>
    </source>
</evidence>
<reference evidence="4" key="2">
    <citation type="submission" date="2015-01" db="EMBL/GenBank/DDBJ databases">
        <title>Evolutionary Origins and Diversification of the Mycorrhizal Mutualists.</title>
        <authorList>
            <consortium name="DOE Joint Genome Institute"/>
            <consortium name="Mycorrhizal Genomics Consortium"/>
            <person name="Kohler A."/>
            <person name="Kuo A."/>
            <person name="Nagy L.G."/>
            <person name="Floudas D."/>
            <person name="Copeland A."/>
            <person name="Barry K.W."/>
            <person name="Cichocki N."/>
            <person name="Veneault-Fourrey C."/>
            <person name="LaButti K."/>
            <person name="Lindquist E.A."/>
            <person name="Lipzen A."/>
            <person name="Lundell T."/>
            <person name="Morin E."/>
            <person name="Murat C."/>
            <person name="Riley R."/>
            <person name="Ohm R."/>
            <person name="Sun H."/>
            <person name="Tunlid A."/>
            <person name="Henrissat B."/>
            <person name="Grigoriev I.V."/>
            <person name="Hibbett D.S."/>
            <person name="Martin F."/>
        </authorList>
    </citation>
    <scope>NUCLEOTIDE SEQUENCE [LARGE SCALE GENOMIC DNA]</scope>
    <source>
        <strain evidence="4">MAFF 305830</strain>
    </source>
</reference>
<organism evidence="3 4">
    <name type="scientific">Serendipita vermifera MAFF 305830</name>
    <dbReference type="NCBI Taxonomy" id="933852"/>
    <lineage>
        <taxon>Eukaryota</taxon>
        <taxon>Fungi</taxon>
        <taxon>Dikarya</taxon>
        <taxon>Basidiomycota</taxon>
        <taxon>Agaricomycotina</taxon>
        <taxon>Agaricomycetes</taxon>
        <taxon>Sebacinales</taxon>
        <taxon>Serendipitaceae</taxon>
        <taxon>Serendipita</taxon>
    </lineage>
</organism>
<dbReference type="STRING" id="933852.A0A0C3AKV0"/>
<proteinExistence type="predicted"/>
<dbReference type="Proteomes" id="UP000054097">
    <property type="component" value="Unassembled WGS sequence"/>
</dbReference>
<sequence>MLWVYGMPGIGKSAIAHSVCHQLHETKQLGGSFFCRRDDPARSETKSVLPTLIYGLAGVFEPYRKQMVQALRDDPQLTPQLASGELFQRVLQSLEVRPLRSLVLVIDALDEC</sequence>
<dbReference type="HOGENOM" id="CLU_000288_6_8_1"/>
<name>A0A0C3AKV0_SERVB</name>
<feature type="non-terminal residue" evidence="3">
    <location>
        <position position="112"/>
    </location>
</feature>
<gene>
    <name evidence="3" type="ORF">M408DRAFT_82820</name>
</gene>
<evidence type="ECO:0000313" key="3">
    <source>
        <dbReference type="EMBL" id="KIM19931.1"/>
    </source>
</evidence>
<keyword evidence="1" id="KW-0677">Repeat</keyword>
<reference evidence="3 4" key="1">
    <citation type="submission" date="2014-04" db="EMBL/GenBank/DDBJ databases">
        <authorList>
            <consortium name="DOE Joint Genome Institute"/>
            <person name="Kuo A."/>
            <person name="Zuccaro A."/>
            <person name="Kohler A."/>
            <person name="Nagy L.G."/>
            <person name="Floudas D."/>
            <person name="Copeland A."/>
            <person name="Barry K.W."/>
            <person name="Cichocki N."/>
            <person name="Veneault-Fourrey C."/>
            <person name="LaButti K."/>
            <person name="Lindquist E.A."/>
            <person name="Lipzen A."/>
            <person name="Lundell T."/>
            <person name="Morin E."/>
            <person name="Murat C."/>
            <person name="Sun H."/>
            <person name="Tunlid A."/>
            <person name="Henrissat B."/>
            <person name="Grigoriev I.V."/>
            <person name="Hibbett D.S."/>
            <person name="Martin F."/>
            <person name="Nordberg H.P."/>
            <person name="Cantor M.N."/>
            <person name="Hua S.X."/>
        </authorList>
    </citation>
    <scope>NUCLEOTIDE SEQUENCE [LARGE SCALE GENOMIC DNA]</scope>
    <source>
        <strain evidence="3 4">MAFF 305830</strain>
    </source>
</reference>
<keyword evidence="4" id="KW-1185">Reference proteome</keyword>
<evidence type="ECO:0000313" key="4">
    <source>
        <dbReference type="Proteomes" id="UP000054097"/>
    </source>
</evidence>
<dbReference type="Pfam" id="PF24883">
    <property type="entry name" value="NPHP3_N"/>
    <property type="match status" value="1"/>
</dbReference>
<accession>A0A0C3AKV0</accession>
<dbReference type="AlphaFoldDB" id="A0A0C3AKV0"/>
<dbReference type="OrthoDB" id="5967843at2759"/>
<evidence type="ECO:0000259" key="2">
    <source>
        <dbReference type="Pfam" id="PF24883"/>
    </source>
</evidence>
<dbReference type="EMBL" id="KN824505">
    <property type="protein sequence ID" value="KIM19931.1"/>
    <property type="molecule type" value="Genomic_DNA"/>
</dbReference>